<dbReference type="PANTHER" id="PTHR46641:SF2">
    <property type="entry name" value="FMRFAMIDE RECEPTOR"/>
    <property type="match status" value="1"/>
</dbReference>
<dbReference type="OrthoDB" id="10011262at2759"/>
<dbReference type="CDD" id="cd14978">
    <property type="entry name" value="7tmA_FMRFamide_R-like"/>
    <property type="match status" value="1"/>
</dbReference>
<dbReference type="PANTHER" id="PTHR46641">
    <property type="entry name" value="FMRFAMIDE RECEPTOR-RELATED"/>
    <property type="match status" value="1"/>
</dbReference>
<dbReference type="SUPFAM" id="SSF81321">
    <property type="entry name" value="Family A G protein-coupled receptor-like"/>
    <property type="match status" value="1"/>
</dbReference>
<evidence type="ECO:0000256" key="1">
    <source>
        <dbReference type="ARBA" id="ARBA00004370"/>
    </source>
</evidence>
<dbReference type="Gene3D" id="1.20.1070.10">
    <property type="entry name" value="Rhodopsin 7-helix transmembrane proteins"/>
    <property type="match status" value="1"/>
</dbReference>
<protein>
    <submittedName>
        <fullName evidence="5">Uncharacterized protein</fullName>
    </submittedName>
</protein>
<organism evidence="5 6">
    <name type="scientific">Owenia fusiformis</name>
    <name type="common">Polychaete worm</name>
    <dbReference type="NCBI Taxonomy" id="6347"/>
    <lineage>
        <taxon>Eukaryota</taxon>
        <taxon>Metazoa</taxon>
        <taxon>Spiralia</taxon>
        <taxon>Lophotrochozoa</taxon>
        <taxon>Annelida</taxon>
        <taxon>Polychaeta</taxon>
        <taxon>Sedentaria</taxon>
        <taxon>Canalipalpata</taxon>
        <taxon>Sabellida</taxon>
        <taxon>Oweniida</taxon>
        <taxon>Oweniidae</taxon>
        <taxon>Owenia</taxon>
    </lineage>
</organism>
<evidence type="ECO:0000313" key="5">
    <source>
        <dbReference type="EMBL" id="CAH1773280.1"/>
    </source>
</evidence>
<dbReference type="InterPro" id="IPR019427">
    <property type="entry name" value="7TM_GPCR_serpentine_rcpt_Srw"/>
</dbReference>
<keyword evidence="3" id="KW-1133">Transmembrane helix</keyword>
<evidence type="ECO:0000313" key="6">
    <source>
        <dbReference type="Proteomes" id="UP000749559"/>
    </source>
</evidence>
<accession>A0A8J1U9U2</accession>
<dbReference type="GO" id="GO:0016020">
    <property type="term" value="C:membrane"/>
    <property type="evidence" value="ECO:0007669"/>
    <property type="project" value="UniProtKB-SubCell"/>
</dbReference>
<dbReference type="AlphaFoldDB" id="A0A8J1U9U2"/>
<dbReference type="EMBL" id="CAIIXF020000001">
    <property type="protein sequence ID" value="CAH1773280.1"/>
    <property type="molecule type" value="Genomic_DNA"/>
</dbReference>
<proteinExistence type="predicted"/>
<sequence>MEGPTNITYIPDKLPMSFLEAFCVINRNSRATHSLKCNVKYDSQYSIFRAHWPHISPPGNCILITSSSSIRLSCAVQNSSTYVETPWPFSSPPMSCELKGRSLLNQTLQCMVKNSKSTLLKTPWLFDFLPTPCMLQHNMRNIFCCPPFNKGYTTFTRQVEFIIGFWTSLFVCLFGLIGSVLSFLVLSTSQIHSSIVILKGVSVCDGSFCLWYLTFELYKNIYYGKRNWILNHGSESVHVLPWVNPYIEEIESILIHISIWFIVLLTANRFVIVCKPMKAKILCTIRRTTISMILLVIVCLGSSVPSFLMVEPYWSKSWCSEERWVEEKYTKLGGSPMFLKIYVICFKPLVFHILPTVSVIMMTIAILVSLKKASKKRAEMRGTGVTTASKNEDKLTRLFIAVAVMFLCFVMPRVVADIMRAQDLLFFPTSFQDPTGFIDSMKNNNKTIYLHIVSNLCLRLNASLNFVLYILVNKEFRENLCHLPNRLICRCYKHKRQRLRSRINGSPYASRHHMVTTQI</sequence>
<comment type="caution">
    <text evidence="5">The sequence shown here is derived from an EMBL/GenBank/DDBJ whole genome shotgun (WGS) entry which is preliminary data.</text>
</comment>
<dbReference type="InterPro" id="IPR000276">
    <property type="entry name" value="GPCR_Rhodpsn"/>
</dbReference>
<keyword evidence="4" id="KW-0472">Membrane</keyword>
<evidence type="ECO:0000256" key="2">
    <source>
        <dbReference type="ARBA" id="ARBA00022692"/>
    </source>
</evidence>
<dbReference type="GO" id="GO:0008528">
    <property type="term" value="F:G protein-coupled peptide receptor activity"/>
    <property type="evidence" value="ECO:0007669"/>
    <property type="project" value="InterPro"/>
</dbReference>
<keyword evidence="2" id="KW-0812">Transmembrane</keyword>
<dbReference type="InterPro" id="IPR052954">
    <property type="entry name" value="GPCR-Ligand_Int"/>
</dbReference>
<evidence type="ECO:0000256" key="4">
    <source>
        <dbReference type="ARBA" id="ARBA00023136"/>
    </source>
</evidence>
<reference evidence="5" key="1">
    <citation type="submission" date="2022-03" db="EMBL/GenBank/DDBJ databases">
        <authorList>
            <person name="Martin C."/>
        </authorList>
    </citation>
    <scope>NUCLEOTIDE SEQUENCE</scope>
</reference>
<name>A0A8J1U9U2_OWEFU</name>
<dbReference type="Proteomes" id="UP000749559">
    <property type="component" value="Unassembled WGS sequence"/>
</dbReference>
<evidence type="ECO:0000256" key="3">
    <source>
        <dbReference type="ARBA" id="ARBA00022989"/>
    </source>
</evidence>
<gene>
    <name evidence="5" type="ORF">OFUS_LOCUS900</name>
</gene>
<dbReference type="PROSITE" id="PS50262">
    <property type="entry name" value="G_PROTEIN_RECEP_F1_2"/>
    <property type="match status" value="1"/>
</dbReference>
<dbReference type="InterPro" id="IPR017452">
    <property type="entry name" value="GPCR_Rhodpsn_7TM"/>
</dbReference>
<comment type="subcellular location">
    <subcellularLocation>
        <location evidence="1">Membrane</location>
    </subcellularLocation>
</comment>
<keyword evidence="6" id="KW-1185">Reference proteome</keyword>
<dbReference type="PROSITE" id="PS00237">
    <property type="entry name" value="G_PROTEIN_RECEP_F1_1"/>
    <property type="match status" value="1"/>
</dbReference>
<dbReference type="Pfam" id="PF10324">
    <property type="entry name" value="7TM_GPCR_Srw"/>
    <property type="match status" value="1"/>
</dbReference>